<dbReference type="Proteomes" id="UP000595140">
    <property type="component" value="Unassembled WGS sequence"/>
</dbReference>
<evidence type="ECO:0000313" key="3">
    <source>
        <dbReference type="EMBL" id="VFQ94987.1"/>
    </source>
</evidence>
<evidence type="ECO:0000256" key="1">
    <source>
        <dbReference type="SAM" id="MobiDB-lite"/>
    </source>
</evidence>
<feature type="region of interest" description="Disordered" evidence="1">
    <location>
        <begin position="201"/>
        <end position="222"/>
    </location>
</feature>
<reference evidence="3 4" key="1">
    <citation type="submission" date="2018-04" db="EMBL/GenBank/DDBJ databases">
        <authorList>
            <person name="Vogel A."/>
        </authorList>
    </citation>
    <scope>NUCLEOTIDE SEQUENCE [LARGE SCALE GENOMIC DNA]</scope>
</reference>
<evidence type="ECO:0000313" key="4">
    <source>
        <dbReference type="Proteomes" id="UP000595140"/>
    </source>
</evidence>
<keyword evidence="4" id="KW-1185">Reference proteome</keyword>
<proteinExistence type="predicted"/>
<dbReference type="GO" id="GO:0005634">
    <property type="term" value="C:nucleus"/>
    <property type="evidence" value="ECO:0007669"/>
    <property type="project" value="TreeGrafter"/>
</dbReference>
<dbReference type="PANTHER" id="PTHR15863:SF2">
    <property type="entry name" value="MRN COMPLEX-INTERACTING PROTEIN"/>
    <property type="match status" value="1"/>
</dbReference>
<dbReference type="OrthoDB" id="5960226at2759"/>
<dbReference type="InterPro" id="IPR049472">
    <property type="entry name" value="MRNIP_N"/>
</dbReference>
<dbReference type="GO" id="GO:0007095">
    <property type="term" value="P:mitotic G2 DNA damage checkpoint signaling"/>
    <property type="evidence" value="ECO:0007669"/>
    <property type="project" value="TreeGrafter"/>
</dbReference>
<dbReference type="AlphaFoldDB" id="A0A484N2Y1"/>
<accession>A0A484N2Y1</accession>
<dbReference type="InterPro" id="IPR032739">
    <property type="entry name" value="MRNIP"/>
</dbReference>
<dbReference type="Pfam" id="PF15749">
    <property type="entry name" value="MRNIP"/>
    <property type="match status" value="1"/>
</dbReference>
<evidence type="ECO:0000259" key="2">
    <source>
        <dbReference type="Pfam" id="PF15749"/>
    </source>
</evidence>
<dbReference type="GO" id="GO:0003682">
    <property type="term" value="F:chromatin binding"/>
    <property type="evidence" value="ECO:0007669"/>
    <property type="project" value="TreeGrafter"/>
</dbReference>
<dbReference type="EMBL" id="OOIL02005488">
    <property type="protein sequence ID" value="VFQ94987.1"/>
    <property type="molecule type" value="Genomic_DNA"/>
</dbReference>
<feature type="domain" description="MRN complex-interacting protein N-terminal" evidence="2">
    <location>
        <begin position="8"/>
        <end position="104"/>
    </location>
</feature>
<sequence length="262" mass="29411">MQTVFIALQCCQCFTMQVKQRKKSSNKWICVVCNQKQSVRNVFAQGFMARDVREFVQSFNMSRQLADQQIDLHPQEEPQTLISEGQFQGNGNNNNSKKRTDWTEYLDFEDGSVEQEDEQSTEDGMDTMIVTELPKAVFKRPKLSSNMAGSESDSQNRFWPVFTKRNAGKQSSSQDKEGVFGTEQKLINVKSADVGLMAKRAPEREDGTAVSQGAPSSWSNSAQFSKSNEFYVNGEPSKGSLLTTGTAKGEIISKWSEYLTTD</sequence>
<protein>
    <recommendedName>
        <fullName evidence="2">MRN complex-interacting protein N-terminal domain-containing protein</fullName>
    </recommendedName>
</protein>
<gene>
    <name evidence="3" type="ORF">CCAM_LOCUS36763</name>
</gene>
<feature type="compositionally biased region" description="Polar residues" evidence="1">
    <location>
        <begin position="209"/>
        <end position="222"/>
    </location>
</feature>
<organism evidence="3 4">
    <name type="scientific">Cuscuta campestris</name>
    <dbReference type="NCBI Taxonomy" id="132261"/>
    <lineage>
        <taxon>Eukaryota</taxon>
        <taxon>Viridiplantae</taxon>
        <taxon>Streptophyta</taxon>
        <taxon>Embryophyta</taxon>
        <taxon>Tracheophyta</taxon>
        <taxon>Spermatophyta</taxon>
        <taxon>Magnoliopsida</taxon>
        <taxon>eudicotyledons</taxon>
        <taxon>Gunneridae</taxon>
        <taxon>Pentapetalae</taxon>
        <taxon>asterids</taxon>
        <taxon>lamiids</taxon>
        <taxon>Solanales</taxon>
        <taxon>Convolvulaceae</taxon>
        <taxon>Cuscuteae</taxon>
        <taxon>Cuscuta</taxon>
        <taxon>Cuscuta subgen. Grammica</taxon>
        <taxon>Cuscuta sect. Cleistogrammica</taxon>
    </lineage>
</organism>
<name>A0A484N2Y1_9ASTE</name>
<dbReference type="PANTHER" id="PTHR15863">
    <property type="entry name" value="MRN COMPLEX-INTERACTING PROTEIN"/>
    <property type="match status" value="1"/>
</dbReference>